<protein>
    <submittedName>
        <fullName evidence="2">Gliding motility-associated C-terminal domain-containing protein</fullName>
    </submittedName>
</protein>
<proteinExistence type="predicted"/>
<evidence type="ECO:0000256" key="1">
    <source>
        <dbReference type="SAM" id="SignalP"/>
    </source>
</evidence>
<reference evidence="2 3" key="1">
    <citation type="submission" date="2022-12" db="EMBL/GenBank/DDBJ databases">
        <title>Chitinophagaceae gen. sp. nov., a new member of the family Chitinophagaceae, isolated from soil in a chemical factory.</title>
        <authorList>
            <person name="Ke Z."/>
        </authorList>
    </citation>
    <scope>NUCLEOTIDE SEQUENCE [LARGE SCALE GENOMIC DNA]</scope>
    <source>
        <strain evidence="2 3">LY-5</strain>
    </source>
</reference>
<dbReference type="SUPFAM" id="SSF49299">
    <property type="entry name" value="PKD domain"/>
    <property type="match status" value="1"/>
</dbReference>
<dbReference type="Pfam" id="PF22352">
    <property type="entry name" value="K319L-like_PKD"/>
    <property type="match status" value="1"/>
</dbReference>
<organism evidence="2 3">
    <name type="scientific">Polluticaenibacter yanchengensis</name>
    <dbReference type="NCBI Taxonomy" id="3014562"/>
    <lineage>
        <taxon>Bacteria</taxon>
        <taxon>Pseudomonadati</taxon>
        <taxon>Bacteroidota</taxon>
        <taxon>Chitinophagia</taxon>
        <taxon>Chitinophagales</taxon>
        <taxon>Chitinophagaceae</taxon>
        <taxon>Polluticaenibacter</taxon>
    </lineage>
</organism>
<name>A0ABT4UMV0_9BACT</name>
<feature type="chain" id="PRO_5045092973" evidence="1">
    <location>
        <begin position="24"/>
        <end position="814"/>
    </location>
</feature>
<accession>A0ABT4UMV0</accession>
<gene>
    <name evidence="2" type="ORF">O3P16_15250</name>
</gene>
<keyword evidence="3" id="KW-1185">Reference proteome</keyword>
<dbReference type="Proteomes" id="UP001210231">
    <property type="component" value="Unassembled WGS sequence"/>
</dbReference>
<dbReference type="InterPro" id="IPR035986">
    <property type="entry name" value="PKD_dom_sf"/>
</dbReference>
<dbReference type="NCBIfam" id="TIGR04131">
    <property type="entry name" value="Bac_Flav_CTERM"/>
    <property type="match status" value="1"/>
</dbReference>
<dbReference type="RefSeq" id="WP_407032502.1">
    <property type="nucleotide sequence ID" value="NZ_JAQGEF010000024.1"/>
</dbReference>
<sequence length="814" mass="88832">MKSNFYIKVLCLFLLGYSYPAIALHAQTLLPNQPEQDACTAITLCGNTFYTPFSYIGAGKIRTEIDTYLKLGEDYERNSVWFRIKVASAGKIVFTLKPVNPIEDYDFTVIDVTDLECPYDKRALADAIIRYNLNCNGNCNDDQPLYPEGKIGLDYNSTLKLVPSGTKGDPFLQYIDAKAGDEFLMMINNFTGASGFSLDFSASTAIFKNDDLRIDKIEAVCSAAANYTTMKVLFNLPVLCKSIAPDGSDFTLGSGYPNVIAANGTNCSGAEGAYIHELTLTLDGPLKLGDSYNLQVKQGSDANTFYGICNGSDIPVGYNKNFTITLPVLVNAGKDTTVCLGNPLQLNATASTDVAVRFRWQASGDLSDITIANPIAKPTKDTQYIVTVAPTGIPAVCHHKDTIKVRVLQGFNFVNKDSLLCRPDHVPLLLSGDSEFTYTWSPKASLDTETGMSNIAYPQASTTYTVTASFPGCKDLSKSINLAIKEWPKLLTNDTVICKAQSVPFKVSGNESDFQFLWQPAVYLNNNTVKEPVTTPDTTTRYTLKTTSAACGDSIQTVLINVEPVPEISIESLTQCVGNIVKLDPTVTPVWYQKYRYSWEEGVSIKGSNILTPSYQFRIDENIRLRVSTEAGCYSYGSALMTALKAPVIDAGKDISAKINEPVVLNGSSDPTGSIFEWQPSAGLNNPSSLSTTALFSAPGTYKYVLYVKNDNGCTAKDSVSITVYQALHIPNAFSPNNDGINDVWHIAGLAAYPMARVQVFSRWGQVVFESRGYAKPWDGTSNSKPMPIGTYYYVIDLGEKGQEKLSGSITLIR</sequence>
<keyword evidence="1" id="KW-0732">Signal</keyword>
<comment type="caution">
    <text evidence="2">The sequence shown here is derived from an EMBL/GenBank/DDBJ whole genome shotgun (WGS) entry which is preliminary data.</text>
</comment>
<dbReference type="InterPro" id="IPR013783">
    <property type="entry name" value="Ig-like_fold"/>
</dbReference>
<evidence type="ECO:0000313" key="3">
    <source>
        <dbReference type="Proteomes" id="UP001210231"/>
    </source>
</evidence>
<dbReference type="Gene3D" id="2.60.40.10">
    <property type="entry name" value="Immunoglobulins"/>
    <property type="match status" value="1"/>
</dbReference>
<feature type="signal peptide" evidence="1">
    <location>
        <begin position="1"/>
        <end position="23"/>
    </location>
</feature>
<evidence type="ECO:0000313" key="2">
    <source>
        <dbReference type="EMBL" id="MDA3616172.1"/>
    </source>
</evidence>
<dbReference type="InterPro" id="IPR026341">
    <property type="entry name" value="T9SS_type_B"/>
</dbReference>
<dbReference type="EMBL" id="JAQGEF010000024">
    <property type="protein sequence ID" value="MDA3616172.1"/>
    <property type="molecule type" value="Genomic_DNA"/>
</dbReference>
<dbReference type="Pfam" id="PF13585">
    <property type="entry name" value="CHU_C"/>
    <property type="match status" value="1"/>
</dbReference>